<sequence length="100" mass="11172">MPVALQVVQEKNKEPTVYNVLDVVASCCQEWFHSMEATGTFVSLTSGRRFVHKTHTEIADQATMDEAVLHSLRKISSFHPAVNMQDLCSFISVAFSVVRS</sequence>
<organism evidence="1 2">
    <name type="scientific">Ramazzottius varieornatus</name>
    <name type="common">Water bear</name>
    <name type="synonym">Tardigrade</name>
    <dbReference type="NCBI Taxonomy" id="947166"/>
    <lineage>
        <taxon>Eukaryota</taxon>
        <taxon>Metazoa</taxon>
        <taxon>Ecdysozoa</taxon>
        <taxon>Tardigrada</taxon>
        <taxon>Eutardigrada</taxon>
        <taxon>Parachela</taxon>
        <taxon>Hypsibioidea</taxon>
        <taxon>Ramazzottiidae</taxon>
        <taxon>Ramazzottius</taxon>
    </lineage>
</organism>
<dbReference type="EMBL" id="BDGG01000006">
    <property type="protein sequence ID" value="GAV00834.1"/>
    <property type="molecule type" value="Genomic_DNA"/>
</dbReference>
<reference evidence="1 2" key="1">
    <citation type="journal article" date="2016" name="Nat. Commun.">
        <title>Extremotolerant tardigrade genome and improved radiotolerance of human cultured cells by tardigrade-unique protein.</title>
        <authorList>
            <person name="Hashimoto T."/>
            <person name="Horikawa D.D."/>
            <person name="Saito Y."/>
            <person name="Kuwahara H."/>
            <person name="Kozuka-Hata H."/>
            <person name="Shin-I T."/>
            <person name="Minakuchi Y."/>
            <person name="Ohishi K."/>
            <person name="Motoyama A."/>
            <person name="Aizu T."/>
            <person name="Enomoto A."/>
            <person name="Kondo K."/>
            <person name="Tanaka S."/>
            <person name="Hara Y."/>
            <person name="Koshikawa S."/>
            <person name="Sagara H."/>
            <person name="Miura T."/>
            <person name="Yokobori S."/>
            <person name="Miyagawa K."/>
            <person name="Suzuki Y."/>
            <person name="Kubo T."/>
            <person name="Oyama M."/>
            <person name="Kohara Y."/>
            <person name="Fujiyama A."/>
            <person name="Arakawa K."/>
            <person name="Katayama T."/>
            <person name="Toyoda A."/>
            <person name="Kunieda T."/>
        </authorList>
    </citation>
    <scope>NUCLEOTIDE SEQUENCE [LARGE SCALE GENOMIC DNA]</scope>
    <source>
        <strain evidence="1 2">YOKOZUNA-1</strain>
    </source>
</reference>
<comment type="caution">
    <text evidence="1">The sequence shown here is derived from an EMBL/GenBank/DDBJ whole genome shotgun (WGS) entry which is preliminary data.</text>
</comment>
<protein>
    <submittedName>
        <fullName evidence="1">Uncharacterized protein</fullName>
    </submittedName>
</protein>
<evidence type="ECO:0000313" key="2">
    <source>
        <dbReference type="Proteomes" id="UP000186922"/>
    </source>
</evidence>
<proteinExistence type="predicted"/>
<name>A0A1D1VPH4_RAMVA</name>
<keyword evidence="2" id="KW-1185">Reference proteome</keyword>
<dbReference type="AlphaFoldDB" id="A0A1D1VPH4"/>
<dbReference type="Proteomes" id="UP000186922">
    <property type="component" value="Unassembled WGS sequence"/>
</dbReference>
<accession>A0A1D1VPH4</accession>
<evidence type="ECO:0000313" key="1">
    <source>
        <dbReference type="EMBL" id="GAV00834.1"/>
    </source>
</evidence>
<gene>
    <name evidence="1" type="primary">RvY_11628-1</name>
    <name evidence="1" type="synonym">RvY_11628.1</name>
    <name evidence="1" type="ORF">RvY_11628</name>
</gene>